<dbReference type="SUPFAM" id="SSF50978">
    <property type="entry name" value="WD40 repeat-like"/>
    <property type="match status" value="1"/>
</dbReference>
<dbReference type="PANTHER" id="PTHR22847">
    <property type="entry name" value="WD40 REPEAT PROTEIN"/>
    <property type="match status" value="1"/>
</dbReference>
<keyword evidence="4" id="KW-1133">Transmembrane helix</keyword>
<feature type="repeat" description="WD" evidence="3">
    <location>
        <begin position="165"/>
        <end position="206"/>
    </location>
</feature>
<keyword evidence="1 3" id="KW-0853">WD repeat</keyword>
<dbReference type="OrthoDB" id="295882at2759"/>
<dbReference type="PRINTS" id="PR00320">
    <property type="entry name" value="GPROTEINBRPT"/>
</dbReference>
<dbReference type="PROSITE" id="PS50082">
    <property type="entry name" value="WD_REPEATS_2"/>
    <property type="match status" value="10"/>
</dbReference>
<evidence type="ECO:0000256" key="1">
    <source>
        <dbReference type="ARBA" id="ARBA00022574"/>
    </source>
</evidence>
<dbReference type="InterPro" id="IPR011041">
    <property type="entry name" value="Quinoprot_gluc/sorb_DH_b-prop"/>
</dbReference>
<dbReference type="GO" id="GO:1990234">
    <property type="term" value="C:transferase complex"/>
    <property type="evidence" value="ECO:0007669"/>
    <property type="project" value="UniProtKB-ARBA"/>
</dbReference>
<feature type="repeat" description="WD" evidence="3">
    <location>
        <begin position="332"/>
        <end position="373"/>
    </location>
</feature>
<dbReference type="PROSITE" id="PS50294">
    <property type="entry name" value="WD_REPEATS_REGION"/>
    <property type="match status" value="9"/>
</dbReference>
<dbReference type="CDD" id="cd00200">
    <property type="entry name" value="WD40"/>
    <property type="match status" value="2"/>
</dbReference>
<dbReference type="Gene3D" id="2.130.10.10">
    <property type="entry name" value="YVTN repeat-like/Quinoprotein amine dehydrogenase"/>
    <property type="match status" value="4"/>
</dbReference>
<evidence type="ECO:0000313" key="6">
    <source>
        <dbReference type="Proteomes" id="UP000187209"/>
    </source>
</evidence>
<feature type="repeat" description="WD" evidence="3">
    <location>
        <begin position="630"/>
        <end position="664"/>
    </location>
</feature>
<keyword evidence="4" id="KW-0812">Transmembrane</keyword>
<feature type="transmembrane region" description="Helical" evidence="4">
    <location>
        <begin position="1151"/>
        <end position="1173"/>
    </location>
</feature>
<evidence type="ECO:0000313" key="5">
    <source>
        <dbReference type="EMBL" id="OMJ82416.1"/>
    </source>
</evidence>
<comment type="caution">
    <text evidence="5">The sequence shown here is derived from an EMBL/GenBank/DDBJ whole genome shotgun (WGS) entry which is preliminary data.</text>
</comment>
<dbReference type="InterPro" id="IPR020472">
    <property type="entry name" value="WD40_PAC1"/>
</dbReference>
<proteinExistence type="predicted"/>
<feature type="repeat" description="WD" evidence="3">
    <location>
        <begin position="416"/>
        <end position="457"/>
    </location>
</feature>
<feature type="repeat" description="WD" evidence="3">
    <location>
        <begin position="249"/>
        <end position="290"/>
    </location>
</feature>
<feature type="repeat" description="WD" evidence="3">
    <location>
        <begin position="458"/>
        <end position="499"/>
    </location>
</feature>
<feature type="repeat" description="WD" evidence="3">
    <location>
        <begin position="81"/>
        <end position="122"/>
    </location>
</feature>
<dbReference type="InterPro" id="IPR019775">
    <property type="entry name" value="WD40_repeat_CS"/>
</dbReference>
<dbReference type="InterPro" id="IPR015943">
    <property type="entry name" value="WD40/YVTN_repeat-like_dom_sf"/>
</dbReference>
<dbReference type="SUPFAM" id="SSF50998">
    <property type="entry name" value="Quinoprotein alcohol dehydrogenase-like"/>
    <property type="match status" value="1"/>
</dbReference>
<keyword evidence="2" id="KW-0677">Repeat</keyword>
<accession>A0A1R2C080</accession>
<feature type="transmembrane region" description="Helical" evidence="4">
    <location>
        <begin position="976"/>
        <end position="998"/>
    </location>
</feature>
<dbReference type="EMBL" id="MPUH01000341">
    <property type="protein sequence ID" value="OMJ82416.1"/>
    <property type="molecule type" value="Genomic_DNA"/>
</dbReference>
<keyword evidence="6" id="KW-1185">Reference proteome</keyword>
<dbReference type="SMART" id="SM00320">
    <property type="entry name" value="WD40"/>
    <property type="match status" value="14"/>
</dbReference>
<dbReference type="Proteomes" id="UP000187209">
    <property type="component" value="Unassembled WGS sequence"/>
</dbReference>
<dbReference type="InterPro" id="IPR001680">
    <property type="entry name" value="WD40_rpt"/>
</dbReference>
<dbReference type="PROSITE" id="PS00678">
    <property type="entry name" value="WD_REPEATS_1"/>
    <property type="match status" value="6"/>
</dbReference>
<gene>
    <name evidence="5" type="ORF">SteCoe_16891</name>
</gene>
<dbReference type="SUPFAM" id="SSF50952">
    <property type="entry name" value="Soluble quinoprotein glucose dehydrogenase"/>
    <property type="match status" value="1"/>
</dbReference>
<feature type="repeat" description="WD" evidence="3">
    <location>
        <begin position="207"/>
        <end position="248"/>
    </location>
</feature>
<protein>
    <submittedName>
        <fullName evidence="5">Uncharacterized protein</fullName>
    </submittedName>
</protein>
<feature type="repeat" description="WD" evidence="3">
    <location>
        <begin position="374"/>
        <end position="415"/>
    </location>
</feature>
<sequence length="1286" mass="147362">MSSTSNDNSISPLASYNGPCIDTIIKELTNPEQTLYSYSYEAKSDILTLALSKDGSIAFAGCKDSSIIVYNLKTRIQEENLFGHNQSIINLKISADGEYLISASSDGTIICWDVNTRLKINYIDISPLIPETIILTDPLRMIFIGNNGNNILGWDPLNGKSFIELKGHSDSVLSLSISYNNQYLASASKDCSVKIWNLHERNEKFTLKGHESWVTCIVSGKKTDITISGSEDKTIRIWNCINGKEEAVLKGHAGEIYVLSLNSNDTMLISGSQDRTAKVWDLKSKTVLYNYTGHSMYATCCGFVLDDAYAYSASYQDIALHNLSSFKLEIILVGHTNYVFAVSYNHLTKSLISVSLDKTLKIWNINDSIVRATLKGHTSYVSCIDISNDSKYIVSGSWDNNLIIWNIKTKTIKNVLKGHTYYVSCVGISKDVKKIISASWDCTLRIWDFESGTNLHILSGHEKAIFLLKLTSDFRYAITSSSDYKIKCWSLRKCKEKFSVSHTQIALQISLTLDEKYIVSNSLDGYAHIINIKAKKPEHTIELDKQIFRHALSYDNSLLCLAPNSYELELYNTFNLKKLGTITYSEKPIYKILMNKNQTYLVGYSNTNYIYVWDINTKVEYCSFDCGSELKSMIFAPDDNFIISGCKDGSLKIWNITEKSLEVNILSHTADVECLELTKCSRYLISGSRDFSIKIWKFRDLYKVITHGDAEMDISCLDLSMSSEISSLKNSSDSAKYKTLSMRKMYPALLFNGFCQRLTKKLQPEFHDCFIFLPGTINLLHIYSHLGLYSQLSTALSLNCTIRKDAFGNSPLYYAIKKDSPKCIDTILEHIISLSHDESKYNTYIRYNYALRDDLINIIQLPSLVVSSYLESIFTVCKCKDLPNSLKTFSPPIFITTSHTKIYLSTFEKTIKPTKNHIRESSVEFRTTPIEFNMTNGSKDLHNFFIALRNSENQKIFSTKIIKTIIDNKFQENKNIILITTWVMWIMLGVMICCITEYKKTKWINAMFLGINIMLICREVLESIHEGILSYFLYWENYLDIISIIISISWIFLNWLDYDLQLLTWVMIGLNFIKGLTGFRAFDNTRYYVRLLVRAINDSYSFLFIFVYTTLAFGSLNSVTSSSTLFSMLWKVPYELSLGQFASPEDFSIEYMYFLLASSVNIIMMLNLLISILGDSFDRFQIEAEEIDYIEKLKLLMDHQCFYIILKKKEQKGYLQLCDLDGHAGSLEKWNGKIKEIEMKIDYNGRMMEKRLKSIESVQERTMKMCEAIERRMQRIEEKIGTDWKD</sequence>
<feature type="transmembrane region" description="Helical" evidence="4">
    <location>
        <begin position="1062"/>
        <end position="1082"/>
    </location>
</feature>
<feature type="transmembrane region" description="Helical" evidence="4">
    <location>
        <begin position="1038"/>
        <end position="1056"/>
    </location>
</feature>
<evidence type="ECO:0000256" key="2">
    <source>
        <dbReference type="ARBA" id="ARBA00022737"/>
    </source>
</evidence>
<dbReference type="Pfam" id="PF00400">
    <property type="entry name" value="WD40"/>
    <property type="match status" value="11"/>
</dbReference>
<evidence type="ECO:0000256" key="3">
    <source>
        <dbReference type="PROSITE-ProRule" id="PRU00221"/>
    </source>
</evidence>
<dbReference type="InterPro" id="IPR036322">
    <property type="entry name" value="WD40_repeat_dom_sf"/>
</dbReference>
<feature type="transmembrane region" description="Helical" evidence="4">
    <location>
        <begin position="1102"/>
        <end position="1131"/>
    </location>
</feature>
<dbReference type="InterPro" id="IPR011047">
    <property type="entry name" value="Quinoprotein_ADH-like_sf"/>
</dbReference>
<name>A0A1R2C080_9CILI</name>
<keyword evidence="4" id="KW-0472">Membrane</keyword>
<dbReference type="PANTHER" id="PTHR22847:SF637">
    <property type="entry name" value="WD REPEAT DOMAIN 5B"/>
    <property type="match status" value="1"/>
</dbReference>
<evidence type="ECO:0000256" key="4">
    <source>
        <dbReference type="SAM" id="Phobius"/>
    </source>
</evidence>
<feature type="repeat" description="WD" evidence="3">
    <location>
        <begin position="665"/>
        <end position="706"/>
    </location>
</feature>
<reference evidence="5 6" key="1">
    <citation type="submission" date="2016-11" db="EMBL/GenBank/DDBJ databases">
        <title>The macronuclear genome of Stentor coeruleus: a giant cell with tiny introns.</title>
        <authorList>
            <person name="Slabodnick M."/>
            <person name="Ruby J.G."/>
            <person name="Reiff S.B."/>
            <person name="Swart E.C."/>
            <person name="Gosai S."/>
            <person name="Prabakaran S."/>
            <person name="Witkowska E."/>
            <person name="Larue G.E."/>
            <person name="Fisher S."/>
            <person name="Freeman R.M."/>
            <person name="Gunawardena J."/>
            <person name="Chu W."/>
            <person name="Stover N.A."/>
            <person name="Gregory B.D."/>
            <person name="Nowacki M."/>
            <person name="Derisi J."/>
            <person name="Roy S.W."/>
            <person name="Marshall W.F."/>
            <person name="Sood P."/>
        </authorList>
    </citation>
    <scope>NUCLEOTIDE SEQUENCE [LARGE SCALE GENOMIC DNA]</scope>
    <source>
        <strain evidence="5">WM001</strain>
    </source>
</reference>
<organism evidence="5 6">
    <name type="scientific">Stentor coeruleus</name>
    <dbReference type="NCBI Taxonomy" id="5963"/>
    <lineage>
        <taxon>Eukaryota</taxon>
        <taxon>Sar</taxon>
        <taxon>Alveolata</taxon>
        <taxon>Ciliophora</taxon>
        <taxon>Postciliodesmatophora</taxon>
        <taxon>Heterotrichea</taxon>
        <taxon>Heterotrichida</taxon>
        <taxon>Stentoridae</taxon>
        <taxon>Stentor</taxon>
    </lineage>
</organism>